<feature type="transmembrane region" description="Helical" evidence="1">
    <location>
        <begin position="274"/>
        <end position="295"/>
    </location>
</feature>
<feature type="transmembrane region" description="Helical" evidence="1">
    <location>
        <begin position="385"/>
        <end position="406"/>
    </location>
</feature>
<name>G4D0N3_9ACTN</name>
<gene>
    <name evidence="2" type="ORF">HMPREF9153_2341</name>
</gene>
<reference evidence="2 3" key="1">
    <citation type="submission" date="2011-06" db="EMBL/GenBank/DDBJ databases">
        <authorList>
            <person name="Muzny D."/>
            <person name="Qin X."/>
            <person name="Deng J."/>
            <person name="Jiang H."/>
            <person name="Liu Y."/>
            <person name="Qu J."/>
            <person name="Song X.-Z."/>
            <person name="Zhang L."/>
            <person name="Thornton R."/>
            <person name="Coyle M."/>
            <person name="Francisco L."/>
            <person name="Jackson L."/>
            <person name="Javaid M."/>
            <person name="Korchina V."/>
            <person name="Kovar C."/>
            <person name="Mata R."/>
            <person name="Mathew T."/>
            <person name="Ngo R."/>
            <person name="Nguyen L."/>
            <person name="Nguyen N."/>
            <person name="Okwuonu G."/>
            <person name="Ongeri F."/>
            <person name="Pham C."/>
            <person name="Simmons D."/>
            <person name="Wilczek-Boney K."/>
            <person name="Hale W."/>
            <person name="Jakkamsetti A."/>
            <person name="Pham P."/>
            <person name="Ruth R."/>
            <person name="San Lucas F."/>
            <person name="Warren J."/>
            <person name="Zhang J."/>
            <person name="Zhao Z."/>
            <person name="Zhou C."/>
            <person name="Zhu D."/>
            <person name="Lee S."/>
            <person name="Bess C."/>
            <person name="Blankenburg K."/>
            <person name="Forbes L."/>
            <person name="Fu Q."/>
            <person name="Gubbala S."/>
            <person name="Hirani K."/>
            <person name="Jayaseelan J.C."/>
            <person name="Lara F."/>
            <person name="Munidasa M."/>
            <person name="Palculict T."/>
            <person name="Patil S."/>
            <person name="Pu L.-L."/>
            <person name="Saada N."/>
            <person name="Tang L."/>
            <person name="Weissenberger G."/>
            <person name="Zhu Y."/>
            <person name="Hemphill L."/>
            <person name="Shang Y."/>
            <person name="Youmans B."/>
            <person name="Ayvaz T."/>
            <person name="Ross M."/>
            <person name="Santibanez J."/>
            <person name="Aqrawi P."/>
            <person name="Gross S."/>
            <person name="Joshi V."/>
            <person name="Fowler G."/>
            <person name="Nazareth L."/>
            <person name="Reid J."/>
            <person name="Worley K."/>
            <person name="Petrosino J."/>
            <person name="Highlander S."/>
            <person name="Gibbs R."/>
        </authorList>
    </citation>
    <scope>NUCLEOTIDE SEQUENCE [LARGE SCALE GENOMIC DNA]</scope>
    <source>
        <strain evidence="2 3">ATCC 25577</strain>
    </source>
</reference>
<proteinExistence type="predicted"/>
<keyword evidence="1" id="KW-0812">Transmembrane</keyword>
<keyword evidence="3" id="KW-1185">Reference proteome</keyword>
<evidence type="ECO:0000313" key="2">
    <source>
        <dbReference type="EMBL" id="EGY76512.1"/>
    </source>
</evidence>
<feature type="transmembrane region" description="Helical" evidence="1">
    <location>
        <begin position="185"/>
        <end position="207"/>
    </location>
</feature>
<organism evidence="2 3">
    <name type="scientific">Cutibacterium avidum ATCC 25577</name>
    <dbReference type="NCBI Taxonomy" id="997355"/>
    <lineage>
        <taxon>Bacteria</taxon>
        <taxon>Bacillati</taxon>
        <taxon>Actinomycetota</taxon>
        <taxon>Actinomycetes</taxon>
        <taxon>Propionibacteriales</taxon>
        <taxon>Propionibacteriaceae</taxon>
        <taxon>Cutibacterium</taxon>
    </lineage>
</organism>
<dbReference type="AlphaFoldDB" id="G4D0N3"/>
<dbReference type="HOGENOM" id="CLU_634401_0_0_11"/>
<dbReference type="Proteomes" id="UP000005332">
    <property type="component" value="Unassembled WGS sequence"/>
</dbReference>
<keyword evidence="1" id="KW-1133">Transmembrane helix</keyword>
<evidence type="ECO:0000313" key="3">
    <source>
        <dbReference type="Proteomes" id="UP000005332"/>
    </source>
</evidence>
<keyword evidence="1" id="KW-0472">Membrane</keyword>
<evidence type="ECO:0000256" key="1">
    <source>
        <dbReference type="SAM" id="Phobius"/>
    </source>
</evidence>
<dbReference type="EC" id="3.6.3.12" evidence="2"/>
<protein>
    <submittedName>
        <fullName evidence="2">Potassium-transporting ATPase subunit A chain</fullName>
        <ecNumber evidence="2">3.6.3.12</ecNumber>
    </submittedName>
</protein>
<feature type="transmembrane region" description="Helical" evidence="1">
    <location>
        <begin position="142"/>
        <end position="165"/>
    </location>
</feature>
<dbReference type="PATRIC" id="fig|997355.3.peg.2309"/>
<comment type="caution">
    <text evidence="2">The sequence shown here is derived from an EMBL/GenBank/DDBJ whole genome shotgun (WGS) entry which is preliminary data.</text>
</comment>
<feature type="transmembrane region" description="Helical" evidence="1">
    <location>
        <begin position="302"/>
        <end position="323"/>
    </location>
</feature>
<accession>G4D0N3</accession>
<feature type="transmembrane region" description="Helical" evidence="1">
    <location>
        <begin position="41"/>
        <end position="70"/>
    </location>
</feature>
<dbReference type="GO" id="GO:0016787">
    <property type="term" value="F:hydrolase activity"/>
    <property type="evidence" value="ECO:0007669"/>
    <property type="project" value="UniProtKB-KW"/>
</dbReference>
<dbReference type="EMBL" id="AGBA01000018">
    <property type="protein sequence ID" value="EGY76512.1"/>
    <property type="molecule type" value="Genomic_DNA"/>
</dbReference>
<sequence length="432" mass="45569">MHIGTLVVLLVVCVVVRIAMTKLKAAFARDHLRGLAATKEISFASAALAVATMVIVPRSALVVSHVALIAMSTAYVTRRLLQGAERQGSTTVRTYVRYRCDRTWQETKSKAERFFTLAAPCGWREVHITADSFDNVVSIPTMIWIVGVIYIAIVVVVLVGMFVSITGVNDGIVSAVLSAAISYNMLAISCLLTVSAFICIALLPLLRRIKSLQLRLGVGSCVRRIATWIGYGGAVGAVMASLVPLAGHVVPVLTQPAKSAAVLNAITPRSMLDYPAAGAVAGYAFGLIVAMASLFPNSTNSWLRRVLCPGLFVVVLVGLSHFLGGPRGLLRPVIDAAALRSGVSQTFCTSAAPTDIASGSIDAKAWVITAMDQCGGGLLISTTAIGWIVGVTALLVGVSLFVSDIYGRAPGARGISSGNRRRQSQPRLPAKR</sequence>
<keyword evidence="2" id="KW-0378">Hydrolase</keyword>
<feature type="transmembrane region" description="Helical" evidence="1">
    <location>
        <begin position="228"/>
        <end position="254"/>
    </location>
</feature>